<dbReference type="RefSeq" id="WP_318649247.1">
    <property type="nucleotide sequence ID" value="NZ_CP137852.1"/>
</dbReference>
<accession>A0ABZ0PJ40</accession>
<keyword evidence="2" id="KW-0560">Oxidoreductase</keyword>
<keyword evidence="4" id="KW-1185">Reference proteome</keyword>
<gene>
    <name evidence="3" type="ORF">R9Z33_00055</name>
</gene>
<dbReference type="Proteomes" id="UP001305521">
    <property type="component" value="Chromosome"/>
</dbReference>
<sequence length="364" mass="37692">MAEPDYVYIPEAELEGFVTRIFTASGCAPAEAARISNHLVGANLAGHDSHGVVRVPRYVDWQRAGHVLAGQTAEIVTDGGSFVLLDGKFGFGQTVAEQATRLGIERARANGACIVGLRNAGHIGRTGDYAEMATAEGLISIHFVNVAGSVLVAPFGGAERRFSTAPFCVGVPLPGGPVILDFATSFVAEGKVLVASNGGKALPENALITADGRMSGDPRTLYGDYPPVGPRNPAGGTGAIRAFGDHKGSGLAFICELLAGALTGGGCSGPIGERGRIANGMLSIYLSPAHFADEAAFHQAAQDYVAWVKSCRPADPEAPIMAPGDPENERRAQRRVTGLPLPRDAWQGILDTAASLGINGPEGI</sequence>
<dbReference type="InterPro" id="IPR043143">
    <property type="entry name" value="Mal/L-sulf/L-lact_DH-like_NADP"/>
</dbReference>
<evidence type="ECO:0000313" key="4">
    <source>
        <dbReference type="Proteomes" id="UP001305521"/>
    </source>
</evidence>
<dbReference type="PANTHER" id="PTHR11091">
    <property type="entry name" value="OXIDOREDUCTASE-RELATED"/>
    <property type="match status" value="1"/>
</dbReference>
<dbReference type="NCBIfam" id="NF007504">
    <property type="entry name" value="PRK10098.1"/>
    <property type="match status" value="1"/>
</dbReference>
<evidence type="ECO:0000313" key="3">
    <source>
        <dbReference type="EMBL" id="WPB85281.1"/>
    </source>
</evidence>
<dbReference type="EMBL" id="CP137852">
    <property type="protein sequence ID" value="WPB85281.1"/>
    <property type="molecule type" value="Genomic_DNA"/>
</dbReference>
<protein>
    <submittedName>
        <fullName evidence="3">Malate/lactate/ureidoglycolate dehydrogenase</fullName>
    </submittedName>
</protein>
<dbReference type="InterPro" id="IPR036111">
    <property type="entry name" value="Mal/L-sulfo/L-lacto_DH-like_sf"/>
</dbReference>
<dbReference type="PANTHER" id="PTHR11091:SF0">
    <property type="entry name" value="MALATE DEHYDROGENASE"/>
    <property type="match status" value="1"/>
</dbReference>
<proteinExistence type="inferred from homology"/>
<dbReference type="Pfam" id="PF02615">
    <property type="entry name" value="Ldh_2"/>
    <property type="match status" value="1"/>
</dbReference>
<evidence type="ECO:0000256" key="2">
    <source>
        <dbReference type="ARBA" id="ARBA00023002"/>
    </source>
</evidence>
<dbReference type="SUPFAM" id="SSF89733">
    <property type="entry name" value="L-sulfolactate dehydrogenase-like"/>
    <property type="match status" value="1"/>
</dbReference>
<evidence type="ECO:0000256" key="1">
    <source>
        <dbReference type="ARBA" id="ARBA00006056"/>
    </source>
</evidence>
<reference evidence="3 4" key="1">
    <citation type="submission" date="2023-11" db="EMBL/GenBank/DDBJ databases">
        <title>Arctic aerobic anoxygenic photoheterotroph Sediminicoccus rosea KRV36 adapts its photosynthesis to long days of polar summer.</title>
        <authorList>
            <person name="Tomasch J."/>
            <person name="Kopejtka K."/>
            <person name="Bily T."/>
            <person name="Gardiner A.T."/>
            <person name="Gardian Z."/>
            <person name="Shivaramu S."/>
            <person name="Koblizek M."/>
            <person name="Engelhardt F."/>
            <person name="Kaftan D."/>
        </authorList>
    </citation>
    <scope>NUCLEOTIDE SEQUENCE [LARGE SCALE GENOMIC DNA]</scope>
    <source>
        <strain evidence="3 4">R-30</strain>
    </source>
</reference>
<comment type="similarity">
    <text evidence="1">Belongs to the LDH2/MDH2 oxidoreductase family.</text>
</comment>
<organism evidence="3 4">
    <name type="scientific">Sediminicoccus rosea</name>
    <dbReference type="NCBI Taxonomy" id="1225128"/>
    <lineage>
        <taxon>Bacteria</taxon>
        <taxon>Pseudomonadati</taxon>
        <taxon>Pseudomonadota</taxon>
        <taxon>Alphaproteobacteria</taxon>
        <taxon>Acetobacterales</taxon>
        <taxon>Roseomonadaceae</taxon>
        <taxon>Sediminicoccus</taxon>
    </lineage>
</organism>
<dbReference type="InterPro" id="IPR003767">
    <property type="entry name" value="Malate/L-lactate_DH-like"/>
</dbReference>
<dbReference type="InterPro" id="IPR043144">
    <property type="entry name" value="Mal/L-sulf/L-lact_DH-like_ah"/>
</dbReference>
<dbReference type="Gene3D" id="3.30.1370.60">
    <property type="entry name" value="Hypothetical oxidoreductase yiak, domain 2"/>
    <property type="match status" value="1"/>
</dbReference>
<dbReference type="Gene3D" id="1.10.1530.10">
    <property type="match status" value="1"/>
</dbReference>
<name>A0ABZ0PJ40_9PROT</name>